<evidence type="ECO:0000256" key="15">
    <source>
        <dbReference type="PIRSR" id="PIRSR006337-1"/>
    </source>
</evidence>
<dbReference type="UniPathway" id="UPA00299"/>
<dbReference type="GO" id="GO:0005737">
    <property type="term" value="C:cytoplasm"/>
    <property type="evidence" value="ECO:0007669"/>
    <property type="project" value="UniProtKB-SubCell"/>
</dbReference>
<dbReference type="STRING" id="857265.WG78_06745"/>
<dbReference type="Proteomes" id="UP000037939">
    <property type="component" value="Unassembled WGS sequence"/>
</dbReference>
<dbReference type="Gene3D" id="1.10.10.760">
    <property type="entry name" value="E-set domains of sugar-utilizing enzymes"/>
    <property type="match status" value="1"/>
</dbReference>
<dbReference type="EC" id="3.2.1.141" evidence="4 13"/>
<proteinExistence type="inferred from homology"/>
<evidence type="ECO:0000256" key="17">
    <source>
        <dbReference type="SAM" id="MobiDB-lite"/>
    </source>
</evidence>
<comment type="pathway">
    <text evidence="2 14">Glycan biosynthesis; trehalose biosynthesis.</text>
</comment>
<dbReference type="InterPro" id="IPR022567">
    <property type="entry name" value="DUF3459"/>
</dbReference>
<dbReference type="Pfam" id="PF11941">
    <property type="entry name" value="DUF3459"/>
    <property type="match status" value="1"/>
</dbReference>
<organism evidence="19 20">
    <name type="scientific">Amantichitinum ursilacus</name>
    <dbReference type="NCBI Taxonomy" id="857265"/>
    <lineage>
        <taxon>Bacteria</taxon>
        <taxon>Pseudomonadati</taxon>
        <taxon>Pseudomonadota</taxon>
        <taxon>Betaproteobacteria</taxon>
        <taxon>Neisseriales</taxon>
        <taxon>Chitinibacteraceae</taxon>
        <taxon>Amantichitinum</taxon>
    </lineage>
</organism>
<gene>
    <name evidence="19" type="primary">treZ</name>
    <name evidence="19" type="ORF">WG78_06745</name>
</gene>
<dbReference type="AlphaFoldDB" id="A0A0N0GPT3"/>
<sequence>MNESVSDSPNWGARYIGDGQTRFRLWAPDLTELQLAIYQQDPQPMTPSGDGWFELTTHAEPGTRYGFKQPERILPDPASRLQQGGPHGWSVVTDAQAWTNPHPAWLGRPWAETVIYELHVGTSGGFNGVRHRLAELAALGITAIELMPIAATPGNRNWGYDGVLPFAVHEALGTPDELHQLIDTAHGLGIQVFLDVVYNHFGPDGNFLHAYASTFFVDGPHTPWGQAIDFRQAQVGQFWLENALYWLNDFHFDGLRFDAVHAIADDAWLADLARNIRAGVAPDRHVHLMLENEQNSAELLRQGSHDIANDPRYDAQWNDDAHNALHVLLTGEDEGYYSAFAHTPDGRTPIQHLVRCMGEGFAWQGEPWPLREGEHRGARSGLLPPTAFIFFLQNHDQIGNRAMGERLTVLTSPQKLRAARVLQLLCPQIPLLFMGEEWGSKQPFLFFTDHHGELAEAVRNGRRREFAHFAAFKDEQKRAQIPDPNEPQTFTDSEPGMPPLDDEEATAWLDLTRELLAIRQHAIAPALDGARATQAAALSDKALVAQWKLADQRTLTLFANFDDAPLALTQAPDWASRATGQLDINRMLYETPTGASNSASTGELPGNSCVAWIEDVPTAQVSRAHESAELPLELPTMVPVVGG</sequence>
<dbReference type="InterPro" id="IPR014756">
    <property type="entry name" value="Ig_E-set"/>
</dbReference>
<dbReference type="InterPro" id="IPR017853">
    <property type="entry name" value="GH"/>
</dbReference>
<dbReference type="InterPro" id="IPR006047">
    <property type="entry name" value="GH13_cat_dom"/>
</dbReference>
<evidence type="ECO:0000256" key="2">
    <source>
        <dbReference type="ARBA" id="ARBA00005199"/>
    </source>
</evidence>
<evidence type="ECO:0000256" key="3">
    <source>
        <dbReference type="ARBA" id="ARBA00008061"/>
    </source>
</evidence>
<dbReference type="Pfam" id="PF00128">
    <property type="entry name" value="Alpha-amylase"/>
    <property type="match status" value="1"/>
</dbReference>
<dbReference type="PIRSF" id="PIRSF006337">
    <property type="entry name" value="Trehalose_TreZ"/>
    <property type="match status" value="1"/>
</dbReference>
<evidence type="ECO:0000256" key="12">
    <source>
        <dbReference type="ARBA" id="ARBA00034013"/>
    </source>
</evidence>
<evidence type="ECO:0000256" key="14">
    <source>
        <dbReference type="PIRNR" id="PIRNR006337"/>
    </source>
</evidence>
<dbReference type="RefSeq" id="WP_083458831.1">
    <property type="nucleotide sequence ID" value="NZ_LAQT01000004.1"/>
</dbReference>
<evidence type="ECO:0000259" key="18">
    <source>
        <dbReference type="SMART" id="SM00642"/>
    </source>
</evidence>
<comment type="caution">
    <text evidence="19">The sequence shown here is derived from an EMBL/GenBank/DDBJ whole genome shotgun (WGS) entry which is preliminary data.</text>
</comment>
<dbReference type="PATRIC" id="fig|857265.3.peg.1389"/>
<dbReference type="InterPro" id="IPR013783">
    <property type="entry name" value="Ig-like_fold"/>
</dbReference>
<evidence type="ECO:0000256" key="9">
    <source>
        <dbReference type="ARBA" id="ARBA00023295"/>
    </source>
</evidence>
<dbReference type="CDD" id="cd02853">
    <property type="entry name" value="E_set_MTHase_like_N"/>
    <property type="match status" value="1"/>
</dbReference>
<feature type="active site" description="Nucleophile" evidence="15">
    <location>
        <position position="258"/>
    </location>
</feature>
<feature type="region of interest" description="Disordered" evidence="17">
    <location>
        <begin position="476"/>
        <end position="501"/>
    </location>
</feature>
<comment type="similarity">
    <text evidence="3 14">Belongs to the glycosyl hydrolase 13 family.</text>
</comment>
<evidence type="ECO:0000256" key="7">
    <source>
        <dbReference type="ARBA" id="ARBA00022801"/>
    </source>
</evidence>
<evidence type="ECO:0000256" key="5">
    <source>
        <dbReference type="ARBA" id="ARBA00015938"/>
    </source>
</evidence>
<dbReference type="InterPro" id="IPR044901">
    <property type="entry name" value="Trehalose_TreZ_E-set_sf"/>
</dbReference>
<dbReference type="Gene3D" id="2.60.40.10">
    <property type="entry name" value="Immunoglobulins"/>
    <property type="match status" value="1"/>
</dbReference>
<evidence type="ECO:0000256" key="16">
    <source>
        <dbReference type="PIRSR" id="PIRSR006337-3"/>
    </source>
</evidence>
<comment type="catalytic activity">
    <reaction evidence="12 14">
        <text>hydrolysis of (1-&gt;4)-alpha-D-glucosidic linkage in 4-alpha-D-[(1-&gt;4)-alpha-D-glucanosyl]n trehalose to yield trehalose and (1-&gt;4)-alpha-D-glucan.</text>
        <dbReference type="EC" id="3.2.1.141"/>
    </reaction>
</comment>
<dbReference type="InterPro" id="IPR012768">
    <property type="entry name" value="Trehalose_TreZ"/>
</dbReference>
<keyword evidence="8" id="KW-0119">Carbohydrate metabolism</keyword>
<dbReference type="SUPFAM" id="SSF51445">
    <property type="entry name" value="(Trans)glycosidases"/>
    <property type="match status" value="1"/>
</dbReference>
<dbReference type="OrthoDB" id="9800174at2"/>
<dbReference type="PANTHER" id="PTHR43651:SF11">
    <property type="entry name" value="MALTO-OLIGOSYLTREHALOSE TREHALOHYDROLASE"/>
    <property type="match status" value="1"/>
</dbReference>
<name>A0A0N0GPT3_9NEIS</name>
<feature type="domain" description="Glycosyl hydrolase family 13 catalytic" evidence="18">
    <location>
        <begin position="90"/>
        <end position="519"/>
    </location>
</feature>
<evidence type="ECO:0000313" key="20">
    <source>
        <dbReference type="Proteomes" id="UP000037939"/>
    </source>
</evidence>
<keyword evidence="6" id="KW-0963">Cytoplasm</keyword>
<protein>
    <recommendedName>
        <fullName evidence="5 13">Malto-oligosyltrehalose trehalohydrolase</fullName>
        <shortName evidence="14">MTHase</shortName>
        <ecNumber evidence="4 13">3.2.1.141</ecNumber>
    </recommendedName>
    <alternativeName>
        <fullName evidence="11 14">4-alpha-D-((1-&gt;4)-alpha-D-glucano)trehalose trehalohydrolase</fullName>
    </alternativeName>
    <alternativeName>
        <fullName evidence="10 14">Maltooligosyl trehalose trehalohydrolase</fullName>
    </alternativeName>
</protein>
<keyword evidence="7 14" id="KW-0378">Hydrolase</keyword>
<evidence type="ECO:0000256" key="1">
    <source>
        <dbReference type="ARBA" id="ARBA00004496"/>
    </source>
</evidence>
<evidence type="ECO:0000313" key="19">
    <source>
        <dbReference type="EMBL" id="KPC53802.1"/>
    </source>
</evidence>
<dbReference type="SUPFAM" id="SSF81296">
    <property type="entry name" value="E set domains"/>
    <property type="match status" value="1"/>
</dbReference>
<dbReference type="CDD" id="cd11325">
    <property type="entry name" value="AmyAc_GTHase"/>
    <property type="match status" value="1"/>
</dbReference>
<feature type="site" description="Transition state stabilizer" evidence="16">
    <location>
        <position position="396"/>
    </location>
</feature>
<evidence type="ECO:0000256" key="11">
    <source>
        <dbReference type="ARBA" id="ARBA00033284"/>
    </source>
</evidence>
<evidence type="ECO:0000256" key="4">
    <source>
        <dbReference type="ARBA" id="ARBA00012268"/>
    </source>
</evidence>
<dbReference type="GO" id="GO:0033942">
    <property type="term" value="F:4-alpha-D-(1-&gt;4)-alpha-D-glucanotrehalose trehalohydrolase activity"/>
    <property type="evidence" value="ECO:0007669"/>
    <property type="project" value="UniProtKB-EC"/>
</dbReference>
<evidence type="ECO:0000256" key="6">
    <source>
        <dbReference type="ARBA" id="ARBA00022490"/>
    </source>
</evidence>
<feature type="active site" description="Proton donor" evidence="15">
    <location>
        <position position="291"/>
    </location>
</feature>
<keyword evidence="20" id="KW-1185">Reference proteome</keyword>
<dbReference type="SMART" id="SM00642">
    <property type="entry name" value="Aamy"/>
    <property type="match status" value="1"/>
</dbReference>
<dbReference type="GO" id="GO:0005992">
    <property type="term" value="P:trehalose biosynthetic process"/>
    <property type="evidence" value="ECO:0007669"/>
    <property type="project" value="UniProtKB-UniRule"/>
</dbReference>
<accession>A0A0N0GPT3</accession>
<comment type="subcellular location">
    <subcellularLocation>
        <location evidence="1 15">Cytoplasm</location>
    </subcellularLocation>
</comment>
<reference evidence="19 20" key="1">
    <citation type="submission" date="2015-07" db="EMBL/GenBank/DDBJ databases">
        <title>Draft genome sequence of the Amantichitinum ursilacus IGB-41, a new chitin-degrading bacterium.</title>
        <authorList>
            <person name="Kirstahler P."/>
            <person name="Guenther M."/>
            <person name="Grumaz C."/>
            <person name="Rupp S."/>
            <person name="Zibek S."/>
            <person name="Sohn K."/>
        </authorList>
    </citation>
    <scope>NUCLEOTIDE SEQUENCE [LARGE SCALE GENOMIC DNA]</scope>
    <source>
        <strain evidence="19 20">IGB-41</strain>
    </source>
</reference>
<evidence type="ECO:0000256" key="10">
    <source>
        <dbReference type="ARBA" id="ARBA00032057"/>
    </source>
</evidence>
<dbReference type="EMBL" id="LAQT01000004">
    <property type="protein sequence ID" value="KPC53802.1"/>
    <property type="molecule type" value="Genomic_DNA"/>
</dbReference>
<evidence type="ECO:0000256" key="13">
    <source>
        <dbReference type="NCBIfam" id="TIGR02402"/>
    </source>
</evidence>
<keyword evidence="9 14" id="KW-0326">Glycosidase</keyword>
<dbReference type="PANTHER" id="PTHR43651">
    <property type="entry name" value="1,4-ALPHA-GLUCAN-BRANCHING ENZYME"/>
    <property type="match status" value="1"/>
</dbReference>
<dbReference type="Gene3D" id="3.20.20.80">
    <property type="entry name" value="Glycosidases"/>
    <property type="match status" value="1"/>
</dbReference>
<evidence type="ECO:0000256" key="8">
    <source>
        <dbReference type="ARBA" id="ARBA00023277"/>
    </source>
</evidence>
<dbReference type="NCBIfam" id="TIGR02402">
    <property type="entry name" value="trehalose_TreZ"/>
    <property type="match status" value="1"/>
</dbReference>